<evidence type="ECO:0000259" key="1">
    <source>
        <dbReference type="PROSITE" id="PS51819"/>
    </source>
</evidence>
<keyword evidence="3" id="KW-1185">Reference proteome</keyword>
<dbReference type="PROSITE" id="PS51819">
    <property type="entry name" value="VOC"/>
    <property type="match status" value="1"/>
</dbReference>
<accession>A0A919SFH5</accession>
<dbReference type="AlphaFoldDB" id="A0A919SFH5"/>
<dbReference type="Pfam" id="PF00903">
    <property type="entry name" value="Glyoxalase"/>
    <property type="match status" value="1"/>
</dbReference>
<dbReference type="EMBL" id="BOQP01000011">
    <property type="protein sequence ID" value="GIM71715.1"/>
    <property type="molecule type" value="Genomic_DNA"/>
</dbReference>
<reference evidence="2" key="1">
    <citation type="submission" date="2021-03" db="EMBL/GenBank/DDBJ databases">
        <title>Whole genome shotgun sequence of Actinoplanes consettensis NBRC 14913.</title>
        <authorList>
            <person name="Komaki H."/>
            <person name="Tamura T."/>
        </authorList>
    </citation>
    <scope>NUCLEOTIDE SEQUENCE</scope>
    <source>
        <strain evidence="2">NBRC 14913</strain>
    </source>
</reference>
<dbReference type="PANTHER" id="PTHR36503">
    <property type="entry name" value="BLR2520 PROTEIN"/>
    <property type="match status" value="1"/>
</dbReference>
<dbReference type="PANTHER" id="PTHR36503:SF3">
    <property type="entry name" value="BLR0126 PROTEIN"/>
    <property type="match status" value="1"/>
</dbReference>
<gene>
    <name evidence="2" type="ORF">Aco04nite_26660</name>
</gene>
<dbReference type="Proteomes" id="UP000680865">
    <property type="component" value="Unassembled WGS sequence"/>
</dbReference>
<sequence length="117" mass="12428">MALTFNAVGLTVADIGKSLAFYRLLGLDLPAGADNAPHAEAPLPGGNRLMWDQDEKSKINLAFACADPAEVDDTHAALVKAGYESQQEPWDAPWGQRYAVVLDPDGNGVDLYAPSTS</sequence>
<evidence type="ECO:0000313" key="3">
    <source>
        <dbReference type="Proteomes" id="UP000680865"/>
    </source>
</evidence>
<dbReference type="InterPro" id="IPR037523">
    <property type="entry name" value="VOC_core"/>
</dbReference>
<dbReference type="InterPro" id="IPR004360">
    <property type="entry name" value="Glyas_Fos-R_dOase_dom"/>
</dbReference>
<dbReference type="SUPFAM" id="SSF54593">
    <property type="entry name" value="Glyoxalase/Bleomycin resistance protein/Dihydroxybiphenyl dioxygenase"/>
    <property type="match status" value="1"/>
</dbReference>
<dbReference type="RefSeq" id="WP_212997539.1">
    <property type="nucleotide sequence ID" value="NZ_BAAATW010000008.1"/>
</dbReference>
<protein>
    <submittedName>
        <fullName evidence="2">Glyoxalase</fullName>
    </submittedName>
</protein>
<proteinExistence type="predicted"/>
<name>A0A919SFH5_9ACTN</name>
<dbReference type="InterPro" id="IPR029068">
    <property type="entry name" value="Glyas_Bleomycin-R_OHBP_Dase"/>
</dbReference>
<feature type="domain" description="VOC" evidence="1">
    <location>
        <begin position="4"/>
        <end position="114"/>
    </location>
</feature>
<dbReference type="Gene3D" id="3.10.180.10">
    <property type="entry name" value="2,3-Dihydroxybiphenyl 1,2-Dioxygenase, domain 1"/>
    <property type="match status" value="1"/>
</dbReference>
<evidence type="ECO:0000313" key="2">
    <source>
        <dbReference type="EMBL" id="GIM71715.1"/>
    </source>
</evidence>
<organism evidence="2 3">
    <name type="scientific">Winogradskya consettensis</name>
    <dbReference type="NCBI Taxonomy" id="113560"/>
    <lineage>
        <taxon>Bacteria</taxon>
        <taxon>Bacillati</taxon>
        <taxon>Actinomycetota</taxon>
        <taxon>Actinomycetes</taxon>
        <taxon>Micromonosporales</taxon>
        <taxon>Micromonosporaceae</taxon>
        <taxon>Winogradskya</taxon>
    </lineage>
</organism>
<comment type="caution">
    <text evidence="2">The sequence shown here is derived from an EMBL/GenBank/DDBJ whole genome shotgun (WGS) entry which is preliminary data.</text>
</comment>